<dbReference type="OrthoDB" id="6252479at2759"/>
<dbReference type="PRINTS" id="PR00205">
    <property type="entry name" value="CADHERIN"/>
</dbReference>
<dbReference type="CDD" id="cd00054">
    <property type="entry name" value="EGF_CA"/>
    <property type="match status" value="3"/>
</dbReference>
<dbReference type="FunFam" id="2.10.25.10:FF:000562">
    <property type="entry name" value="Neural-cadherin"/>
    <property type="match status" value="1"/>
</dbReference>
<dbReference type="InterPro" id="IPR000152">
    <property type="entry name" value="EGF-type_Asp/Asn_hydroxyl_site"/>
</dbReference>
<feature type="domain" description="Cadherin" evidence="17">
    <location>
        <begin position="757"/>
        <end position="871"/>
    </location>
</feature>
<feature type="disulfide bond" evidence="13">
    <location>
        <begin position="2045"/>
        <end position="2054"/>
    </location>
</feature>
<evidence type="ECO:0000256" key="13">
    <source>
        <dbReference type="PROSITE-ProRule" id="PRU00076"/>
    </source>
</evidence>
<dbReference type="PROSITE" id="PS00022">
    <property type="entry name" value="EGF_1"/>
    <property type="match status" value="3"/>
</dbReference>
<evidence type="ECO:0000259" key="16">
    <source>
        <dbReference type="PROSITE" id="PS50026"/>
    </source>
</evidence>
<dbReference type="SUPFAM" id="SSF49313">
    <property type="entry name" value="Cadherin-like"/>
    <property type="match status" value="15"/>
</dbReference>
<dbReference type="FunFam" id="2.60.40.60:FF:000125">
    <property type="entry name" value="Neural-cadherin"/>
    <property type="match status" value="1"/>
</dbReference>
<organism evidence="18 19">
    <name type="scientific">Hemiprocne comata</name>
    <dbReference type="NCBI Taxonomy" id="243314"/>
    <lineage>
        <taxon>Eukaryota</taxon>
        <taxon>Metazoa</taxon>
        <taxon>Chordata</taxon>
        <taxon>Craniata</taxon>
        <taxon>Vertebrata</taxon>
        <taxon>Euteleostomi</taxon>
        <taxon>Archelosauria</taxon>
        <taxon>Archosauria</taxon>
        <taxon>Dinosauria</taxon>
        <taxon>Saurischia</taxon>
        <taxon>Theropoda</taxon>
        <taxon>Coelurosauria</taxon>
        <taxon>Aves</taxon>
        <taxon>Neognathae</taxon>
        <taxon>Neoaves</taxon>
        <taxon>Strisores</taxon>
        <taxon>Apodiformes</taxon>
        <taxon>Apodidae</taxon>
        <taxon>Hemiprocninae</taxon>
        <taxon>Hemiprocne</taxon>
    </lineage>
</organism>
<protein>
    <submittedName>
        <fullName evidence="18">CADN protein</fullName>
    </submittedName>
</protein>
<feature type="disulfide bond" evidence="13">
    <location>
        <begin position="2311"/>
        <end position="2320"/>
    </location>
</feature>
<feature type="domain" description="Cadherin" evidence="17">
    <location>
        <begin position="545"/>
        <end position="644"/>
    </location>
</feature>
<evidence type="ECO:0000256" key="12">
    <source>
        <dbReference type="PROSITE-ProRule" id="PRU00043"/>
    </source>
</evidence>
<dbReference type="FunFam" id="2.60.120.200:FF:000040">
    <property type="entry name" value="neural-cadherin isoform X1"/>
    <property type="match status" value="1"/>
</dbReference>
<feature type="disulfide bond" evidence="13">
    <location>
        <begin position="1798"/>
        <end position="1807"/>
    </location>
</feature>
<dbReference type="EMBL" id="VWZJ01002054">
    <property type="protein sequence ID" value="NXG56211.1"/>
    <property type="molecule type" value="Genomic_DNA"/>
</dbReference>
<keyword evidence="4" id="KW-0732">Signal</keyword>
<dbReference type="PROSITE" id="PS50026">
    <property type="entry name" value="EGF_3"/>
    <property type="match status" value="3"/>
</dbReference>
<dbReference type="FunFam" id="2.60.40.60:FF:000136">
    <property type="entry name" value="Neural-cadherin"/>
    <property type="match status" value="1"/>
</dbReference>
<comment type="caution">
    <text evidence="13">Lacks conserved residue(s) required for the propagation of feature annotation.</text>
</comment>
<evidence type="ECO:0000259" key="17">
    <source>
        <dbReference type="PROSITE" id="PS50268"/>
    </source>
</evidence>
<dbReference type="SMART" id="SM00179">
    <property type="entry name" value="EGF_CA"/>
    <property type="match status" value="4"/>
</dbReference>
<feature type="domain" description="Cadherin" evidence="17">
    <location>
        <begin position="18"/>
        <end position="125"/>
    </location>
</feature>
<feature type="non-terminal residue" evidence="18">
    <location>
        <position position="1"/>
    </location>
</feature>
<gene>
    <name evidence="18" type="primary">Cadn_0</name>
    <name evidence="18" type="ORF">HEMCOM_R07384</name>
</gene>
<evidence type="ECO:0000259" key="15">
    <source>
        <dbReference type="PROSITE" id="PS50025"/>
    </source>
</evidence>
<feature type="domain" description="EGF-like" evidence="16">
    <location>
        <begin position="2016"/>
        <end position="2055"/>
    </location>
</feature>
<feature type="domain" description="Laminin G" evidence="15">
    <location>
        <begin position="1809"/>
        <end position="2020"/>
    </location>
</feature>
<comment type="subcellular location">
    <subcellularLocation>
        <location evidence="1">Membrane</location>
        <topology evidence="1">Single-pass membrane protein</topology>
    </subcellularLocation>
</comment>
<evidence type="ECO:0000256" key="5">
    <source>
        <dbReference type="ARBA" id="ARBA00022737"/>
    </source>
</evidence>
<dbReference type="InterPro" id="IPR056370">
    <property type="entry name" value="Shg-like_Ig-like"/>
</dbReference>
<dbReference type="SMART" id="SM00181">
    <property type="entry name" value="EGF"/>
    <property type="match status" value="4"/>
</dbReference>
<name>A0A7K9CUA0_9AVES</name>
<dbReference type="FunFam" id="2.60.40.60:FF:000020">
    <property type="entry name" value="Dachsous cadherin-related 1b"/>
    <property type="match status" value="2"/>
</dbReference>
<dbReference type="CDD" id="cd11304">
    <property type="entry name" value="Cadherin_repeat"/>
    <property type="match status" value="15"/>
</dbReference>
<evidence type="ECO:0000256" key="3">
    <source>
        <dbReference type="ARBA" id="ARBA00022692"/>
    </source>
</evidence>
<keyword evidence="2 13" id="KW-0245">EGF-like domain</keyword>
<dbReference type="GO" id="GO:0007156">
    <property type="term" value="P:homophilic cell adhesion via plasma membrane adhesion molecules"/>
    <property type="evidence" value="ECO:0007669"/>
    <property type="project" value="InterPro"/>
</dbReference>
<evidence type="ECO:0000313" key="18">
    <source>
        <dbReference type="EMBL" id="NXG56211.1"/>
    </source>
</evidence>
<keyword evidence="3 14" id="KW-0812">Transmembrane</keyword>
<dbReference type="PANTHER" id="PTHR24026:SF133">
    <property type="entry name" value="CADHERIN-RELATED FAMILY MEMBER 2"/>
    <property type="match status" value="1"/>
</dbReference>
<feature type="transmembrane region" description="Helical" evidence="14">
    <location>
        <begin position="2338"/>
        <end position="2359"/>
    </location>
</feature>
<sequence>LSLSVTDVNDNTPEWAVEPFPFVAVVSPEAVGGTEVYKLLAVDADEGIHGAVEYFLLEGKFQSSNFLCGEDRFEVEKDTGWIKTTGLPLVRDKEYLLTVLAADKLGSRGSPASVSVVAGFRPPQFSNASYLVYVPESVPQGKSFLTVTAVSYQKKSLSYSLITNPSGLFSIDRATGDISLTRSVDYESDQHQYLLLVRAEENEEQFSSAAEVVVVITDVNDCAPEFQQSIYSKVGVPETVTMTTALLQVTATNCDSKENAEMLYYALSPDFSITSHGTIFPATPLDYERPNHLYEFVIMAVNKGEEPKTGTATVRIYVSNVNDEAPEFSQRIYRSFVSEDAGPNTLIATVNAIDPDGDDVTYDIQSGNQKGNFVIDPKKGLLRLRSSPFPKLQGTEYVLNVTATDDNASGGPHSLTSTAQVVVKIYDINNNKPVFQKCQYYQEHASVLENQPPGTVVLQVEATDADEGANGIVKYGLMHRDDVLPAFSIHPDTGVLTTLQVFDREKQREYPLTVTATDQAMEPLIGICQMKIIILDQNDSDPKFENTRYEYFLREDARVGTSFLRVAAHDDDYSSNAAITYSIANEEPNYLQINPTTGWVFVNQPISQRSSIIREIIATDGGNRSSKVELAVTITSAQNQPPQWERDSYEIVIPENTTRDASVLTIKATSLLGDPRVTYSLEEGLVPETNMPVRFYLTPNRHDGSASILLAEPLDYEATKSFLLRVRAQNVAAVPLAAFAMVYINVTDVNDNVPFFTSSIYEASVKEGAGVGTFVVQVSATDLDLGQNGEITYSLLHDSSRDYTHFRLDSQSGSIYTASVFDREKKGSYLLEVMAVDGSESARPGKHGNPNSDTAYVRIFISDVNDNKPVFTRNVYEVNVDEDQAVGSTIITVTASDEDEGTNAKLRYQITAGNTGGVLDVEPETGAIFIAQPLDYEETKMYEIHLLASDGKWEDYAVIIINVMNKNDETPVFSINEYYGSIIEELDGLPVFVLQVVMANDPDSNVGEGDLRYSLHGDGAADIFTIDEKTGSIYCQKMLDREERALWRFVVLATDEGGEGLTGFADVIINVWDINDNAPMFPCMPDDCNGNVFENSPADTIVMEMVAVDRDDPNVGLNAVLTYRITENVKNEFGADMFKITPNTGTIHVARGMLDRERTENYLLTVEARDGGGLTGTSTATICIADINDQVPKFTKEMWQAVIPENSAIDSEVLQVCATDADVGENADLIFSIIGGDPDQKFYIENGKEWQCGTIRLKKKLDFENPRERQFNLTITVEDLDFSSIAVCMIEVEDSNDHSPVFLSQFIQTNPLFENVPVGTTVTTVRATDEDSGLNGNIIYSIKSDSDPMGQFTIDQYGHMVVANTLDREVIQKYSLIVQASDQGTPACTGSVTVLINLLDVNDNGPRFEAPYMPIVWENILRPEVVYMNQTSKLLHAFDPDSEENGPPFTFSLPADYQNSLDFSLTDNRNNTATVTALRSFDREKQKLFHLPIVITDSGIPAMSSTNTLTITIGDENDNCHESGHKEVYVYGYKGKWSTTMLGNVFAPDQDDWDNKTFLSEGKLLKSFGLNQRTGSLMLVDNAPQGIYNLKVRVSDGVCPDVISTVQIQVKELEDETTQNSATVRLSDVTAEEFIRRDEHGKTRHGKFKELLAKMLPAKLCDIIVFSVMNINGKQTDVRFAVRDDLAYYRPEKLHAEISAFKNEIQSALQLNISQIDVDECRSANCSSDCTNYLSVSDIPTVLDTGSVSFVSVTTTTSVVCTCSARDRVHQPCSSYPRSPCLNGGMCIDTLNGYRCLCPALFHGPDCQQTKHSFHGNGYAWFRPIRPCFESSLSLEFITVVPDGLLLYSGPLSNPEPGSAENFIAIELSGGVPVLKMSHGSGFVVLQFPSYLNVADKKWHRLEVRTSGQDVRFVLDQCSAAVVSEIEGVGEGLSTEDRTNCEVFGSVPRKARYLNANHVLQLGGVKESLPYSYPELLHKHFSGCLRNFILDTQVREVYDLQSPAESLNSFPGCTLTDGSCDTVGSSSCGIHGRCLGDWDSFACHCLPGHYGYRCDKVAQEYTFGPGSHIRYQLPISVPARRTLFEAMIRTRQPDSVITSMLSRNRDEHITLQVVQGLLVVSYNLGDGDYSVSLPSYHIDNGEWHHITLERNENEFALRLYGGGGKREILKAAGVYKEIVIDPSSLVLGNTYLVNQNKSFQVSLCLASGCMKDVRFNNYRIPLETHVKELVSVLSAQGVKEGCSSEACRNNPCNREFICIDLWMMHECSCPPGYMVVENATSRQCVYTACAKRPCNYGTCISQSPAQFQCHCPDGYTGRTCEITLAIFHKDTGLSFSSVFAICLCFLALLAVFSAVFLWAHWKSHKGLNGGVHHIPAHHEDLEDITENIFNYSEEGGGEQDQDAYNMAELQVSIQASPAYSLYKKKEN</sequence>
<feature type="domain" description="Cadherin" evidence="17">
    <location>
        <begin position="1195"/>
        <end position="1302"/>
    </location>
</feature>
<dbReference type="SMART" id="SM00282">
    <property type="entry name" value="LamG"/>
    <property type="match status" value="2"/>
</dbReference>
<feature type="disulfide bond" evidence="13">
    <location>
        <begin position="2289"/>
        <end position="2299"/>
    </location>
</feature>
<evidence type="ECO:0000256" key="11">
    <source>
        <dbReference type="ARBA" id="ARBA00023180"/>
    </source>
</evidence>
<dbReference type="SUPFAM" id="SSF57196">
    <property type="entry name" value="EGF/Laminin"/>
    <property type="match status" value="1"/>
</dbReference>
<feature type="domain" description="Cadherin" evidence="17">
    <location>
        <begin position="228"/>
        <end position="328"/>
    </location>
</feature>
<dbReference type="InterPro" id="IPR001881">
    <property type="entry name" value="EGF-like_Ca-bd_dom"/>
</dbReference>
<evidence type="ECO:0000256" key="10">
    <source>
        <dbReference type="ARBA" id="ARBA00023157"/>
    </source>
</evidence>
<proteinExistence type="predicted"/>
<dbReference type="GO" id="GO:0005509">
    <property type="term" value="F:calcium ion binding"/>
    <property type="evidence" value="ECO:0007669"/>
    <property type="project" value="UniProtKB-UniRule"/>
</dbReference>
<reference evidence="18 19" key="1">
    <citation type="submission" date="2019-09" db="EMBL/GenBank/DDBJ databases">
        <title>Bird 10,000 Genomes (B10K) Project - Family phase.</title>
        <authorList>
            <person name="Zhang G."/>
        </authorList>
    </citation>
    <scope>NUCLEOTIDE SEQUENCE [LARGE SCALE GENOMIC DNA]</scope>
    <source>
        <strain evidence="18">B10K-DU-001-23</strain>
        <tissue evidence="18">Muscle</tissue>
    </source>
</reference>
<dbReference type="Gene3D" id="2.60.120.200">
    <property type="match status" value="2"/>
</dbReference>
<keyword evidence="6 12" id="KW-0106">Calcium</keyword>
<evidence type="ECO:0000256" key="1">
    <source>
        <dbReference type="ARBA" id="ARBA00004167"/>
    </source>
</evidence>
<keyword evidence="10 13" id="KW-1015">Disulfide bond</keyword>
<feature type="domain" description="Cadherin" evidence="17">
    <location>
        <begin position="439"/>
        <end position="544"/>
    </location>
</feature>
<dbReference type="PROSITE" id="PS50268">
    <property type="entry name" value="CADHERIN_2"/>
    <property type="match status" value="14"/>
</dbReference>
<keyword evidence="19" id="KW-1185">Reference proteome</keyword>
<evidence type="ECO:0000313" key="19">
    <source>
        <dbReference type="Proteomes" id="UP000518305"/>
    </source>
</evidence>
<keyword evidence="9 14" id="KW-0472">Membrane</keyword>
<dbReference type="FunFam" id="2.60.40.60:FF:000024">
    <property type="entry name" value="FAT atypical cadherin 3"/>
    <property type="match status" value="1"/>
</dbReference>
<dbReference type="PANTHER" id="PTHR24026">
    <property type="entry name" value="FAT ATYPICAL CADHERIN-RELATED"/>
    <property type="match status" value="1"/>
</dbReference>
<dbReference type="Proteomes" id="UP000518305">
    <property type="component" value="Unassembled WGS sequence"/>
</dbReference>
<feature type="domain" description="Cadherin" evidence="17">
    <location>
        <begin position="1304"/>
        <end position="1408"/>
    </location>
</feature>
<dbReference type="InterPro" id="IPR002126">
    <property type="entry name" value="Cadherin-like_dom"/>
</dbReference>
<evidence type="ECO:0000256" key="4">
    <source>
        <dbReference type="ARBA" id="ARBA00022729"/>
    </source>
</evidence>
<dbReference type="InterPro" id="IPR013320">
    <property type="entry name" value="ConA-like_dom_sf"/>
</dbReference>
<dbReference type="FunFam" id="2.60.40.60:FF:000234">
    <property type="entry name" value="Si:dkey-22o22.2"/>
    <property type="match status" value="1"/>
</dbReference>
<dbReference type="SUPFAM" id="SSF49899">
    <property type="entry name" value="Concanavalin A-like lectins/glucanases"/>
    <property type="match status" value="2"/>
</dbReference>
<feature type="non-terminal residue" evidence="18">
    <location>
        <position position="2427"/>
    </location>
</feature>
<comment type="caution">
    <text evidence="18">The sequence shown here is derived from an EMBL/GenBank/DDBJ whole genome shotgun (WGS) entry which is preliminary data.</text>
</comment>
<dbReference type="FunFam" id="2.60.40.60:FF:000232">
    <property type="entry name" value="Neural-cadherin"/>
    <property type="match status" value="1"/>
</dbReference>
<feature type="domain" description="Cadherin" evidence="17">
    <location>
        <begin position="975"/>
        <end position="1081"/>
    </location>
</feature>
<dbReference type="FunFam" id="2.60.40.60:FF:000112">
    <property type="entry name" value="neural-cadherin isoform X1"/>
    <property type="match status" value="1"/>
</dbReference>
<dbReference type="Gene3D" id="2.10.25.10">
    <property type="entry name" value="Laminin"/>
    <property type="match status" value="2"/>
</dbReference>
<evidence type="ECO:0000256" key="7">
    <source>
        <dbReference type="ARBA" id="ARBA00022889"/>
    </source>
</evidence>
<dbReference type="InterPro" id="IPR000742">
    <property type="entry name" value="EGF"/>
</dbReference>
<dbReference type="InterPro" id="IPR015919">
    <property type="entry name" value="Cadherin-like_sf"/>
</dbReference>
<dbReference type="FunFam" id="2.60.40.60:FF:000299">
    <property type="entry name" value="Predicted protein"/>
    <property type="match status" value="1"/>
</dbReference>
<accession>A0A7K9CUA0</accession>
<dbReference type="SMART" id="SM00112">
    <property type="entry name" value="CA"/>
    <property type="match status" value="14"/>
</dbReference>
<evidence type="ECO:0000256" key="8">
    <source>
        <dbReference type="ARBA" id="ARBA00022989"/>
    </source>
</evidence>
<evidence type="ECO:0000256" key="2">
    <source>
        <dbReference type="ARBA" id="ARBA00022536"/>
    </source>
</evidence>
<keyword evidence="7" id="KW-0130">Cell adhesion</keyword>
<dbReference type="GO" id="GO:0005886">
    <property type="term" value="C:plasma membrane"/>
    <property type="evidence" value="ECO:0007669"/>
    <property type="project" value="InterPro"/>
</dbReference>
<feature type="domain" description="Cadherin" evidence="17">
    <location>
        <begin position="872"/>
        <end position="973"/>
    </location>
</feature>
<evidence type="ECO:0000256" key="14">
    <source>
        <dbReference type="SAM" id="Phobius"/>
    </source>
</evidence>
<dbReference type="FunFam" id="2.60.40.60:FF:000119">
    <property type="entry name" value="neural-cadherin isoform X1"/>
    <property type="match status" value="1"/>
</dbReference>
<dbReference type="Gene3D" id="2.60.40.60">
    <property type="entry name" value="Cadherins"/>
    <property type="match status" value="14"/>
</dbReference>
<dbReference type="FunFam" id="2.60.40.60:FF:000196">
    <property type="entry name" value="Si:dkey-22o22.2"/>
    <property type="match status" value="1"/>
</dbReference>
<feature type="domain" description="Cadherin" evidence="17">
    <location>
        <begin position="329"/>
        <end position="435"/>
    </location>
</feature>
<keyword evidence="11" id="KW-0325">Glycoprotein</keyword>
<dbReference type="Pfam" id="PF24811">
    <property type="entry name" value="Ig_Shg"/>
    <property type="match status" value="1"/>
</dbReference>
<dbReference type="PROSITE" id="PS00232">
    <property type="entry name" value="CADHERIN_1"/>
    <property type="match status" value="4"/>
</dbReference>
<dbReference type="FunFam" id="2.60.120.200:FF:000215">
    <property type="entry name" value="Si:dkey-22o22.2"/>
    <property type="match status" value="1"/>
</dbReference>
<dbReference type="Pfam" id="PF00008">
    <property type="entry name" value="EGF"/>
    <property type="match status" value="1"/>
</dbReference>
<dbReference type="InterPro" id="IPR001791">
    <property type="entry name" value="Laminin_G"/>
</dbReference>
<dbReference type="InterPro" id="IPR020894">
    <property type="entry name" value="Cadherin_CS"/>
</dbReference>
<evidence type="ECO:0000256" key="6">
    <source>
        <dbReference type="ARBA" id="ARBA00022837"/>
    </source>
</evidence>
<dbReference type="PROSITE" id="PS00010">
    <property type="entry name" value="ASX_HYDROXYL"/>
    <property type="match status" value="1"/>
</dbReference>
<dbReference type="CDD" id="cd00110">
    <property type="entry name" value="LamG"/>
    <property type="match status" value="2"/>
</dbReference>
<feature type="domain" description="EGF-like" evidence="16">
    <location>
        <begin position="2285"/>
        <end position="2321"/>
    </location>
</feature>
<feature type="domain" description="Laminin G" evidence="15">
    <location>
        <begin position="2058"/>
        <end position="2242"/>
    </location>
</feature>
<evidence type="ECO:0000256" key="9">
    <source>
        <dbReference type="ARBA" id="ARBA00023136"/>
    </source>
</evidence>
<dbReference type="FunFam" id="2.60.40.60:FF:000157">
    <property type="entry name" value="Neural-cadherin"/>
    <property type="match status" value="1"/>
</dbReference>
<feature type="domain" description="Cadherin" evidence="17">
    <location>
        <begin position="1092"/>
        <end position="1194"/>
    </location>
</feature>
<feature type="domain" description="Cadherin" evidence="17">
    <location>
        <begin position="1408"/>
        <end position="1529"/>
    </location>
</feature>
<keyword evidence="8 14" id="KW-1133">Transmembrane helix</keyword>
<dbReference type="Pfam" id="PF00028">
    <property type="entry name" value="Cadherin"/>
    <property type="match status" value="13"/>
</dbReference>
<keyword evidence="5" id="KW-0677">Repeat</keyword>
<feature type="domain" description="Cadherin" evidence="17">
    <location>
        <begin position="645"/>
        <end position="756"/>
    </location>
</feature>
<dbReference type="Pfam" id="PF02210">
    <property type="entry name" value="Laminin_G_2"/>
    <property type="match status" value="2"/>
</dbReference>
<dbReference type="CDD" id="cd00053">
    <property type="entry name" value="EGF"/>
    <property type="match status" value="1"/>
</dbReference>
<dbReference type="PROSITE" id="PS50025">
    <property type="entry name" value="LAM_G_DOMAIN"/>
    <property type="match status" value="2"/>
</dbReference>
<dbReference type="PROSITE" id="PS01186">
    <property type="entry name" value="EGF_2"/>
    <property type="match status" value="1"/>
</dbReference>
<dbReference type="FunFam" id="2.60.40.60:FF:000035">
    <property type="entry name" value="Protocadherin Fat 3"/>
    <property type="match status" value="1"/>
</dbReference>
<feature type="domain" description="Cadherin" evidence="17">
    <location>
        <begin position="126"/>
        <end position="226"/>
    </location>
</feature>
<feature type="domain" description="EGF-like" evidence="16">
    <location>
        <begin position="1769"/>
        <end position="1808"/>
    </location>
</feature>